<dbReference type="InterPro" id="IPR001360">
    <property type="entry name" value="Glyco_hydro_1"/>
</dbReference>
<keyword evidence="8" id="KW-0326">Glycosidase</keyword>
<dbReference type="GO" id="GO:0004553">
    <property type="term" value="F:hydrolase activity, hydrolyzing O-glycosyl compounds"/>
    <property type="evidence" value="ECO:0007669"/>
    <property type="project" value="InterPro"/>
</dbReference>
<evidence type="ECO:0000256" key="1">
    <source>
        <dbReference type="ARBA" id="ARBA00004781"/>
    </source>
</evidence>
<keyword evidence="6 8" id="KW-0560">Oxidoreductase</keyword>
<dbReference type="PANTHER" id="PTHR10491">
    <property type="entry name" value="DTDP-4-DEHYDRORHAMNOSE REDUCTASE"/>
    <property type="match status" value="1"/>
</dbReference>
<evidence type="ECO:0000256" key="3">
    <source>
        <dbReference type="ARBA" id="ARBA00012929"/>
    </source>
</evidence>
<evidence type="ECO:0000313" key="9">
    <source>
        <dbReference type="Proteomes" id="UP000069205"/>
    </source>
</evidence>
<dbReference type="Pfam" id="PF04321">
    <property type="entry name" value="RmlD_sub_bind"/>
    <property type="match status" value="1"/>
</dbReference>
<proteinExistence type="inferred from homology"/>
<keyword evidence="8" id="KW-0378">Hydrolase</keyword>
<dbReference type="InterPro" id="IPR029903">
    <property type="entry name" value="RmlD-like-bd"/>
</dbReference>
<dbReference type="GO" id="GO:0005829">
    <property type="term" value="C:cytosol"/>
    <property type="evidence" value="ECO:0007669"/>
    <property type="project" value="TreeGrafter"/>
</dbReference>
<keyword evidence="6" id="KW-0521">NADP</keyword>
<dbReference type="GO" id="GO:0008831">
    <property type="term" value="F:dTDP-4-dehydrorhamnose reductase activity"/>
    <property type="evidence" value="ECO:0007669"/>
    <property type="project" value="UniProtKB-EC"/>
</dbReference>
<dbReference type="Proteomes" id="UP000069205">
    <property type="component" value="Chromosome"/>
</dbReference>
<dbReference type="InterPro" id="IPR017853">
    <property type="entry name" value="GH"/>
</dbReference>
<dbReference type="GO" id="GO:0019305">
    <property type="term" value="P:dTDP-rhamnose biosynthetic process"/>
    <property type="evidence" value="ECO:0007669"/>
    <property type="project" value="UniProtKB-UniPathway"/>
</dbReference>
<evidence type="ECO:0000256" key="4">
    <source>
        <dbReference type="ARBA" id="ARBA00017099"/>
    </source>
</evidence>
<evidence type="ECO:0000256" key="6">
    <source>
        <dbReference type="RuleBase" id="RU364082"/>
    </source>
</evidence>
<dbReference type="Gene3D" id="3.20.20.80">
    <property type="entry name" value="Glycosidases"/>
    <property type="match status" value="1"/>
</dbReference>
<dbReference type="InterPro" id="IPR005913">
    <property type="entry name" value="dTDP_dehydrorham_reduct"/>
</dbReference>
<dbReference type="Pfam" id="PF00232">
    <property type="entry name" value="Glyco_hydro_1"/>
    <property type="match status" value="1"/>
</dbReference>
<dbReference type="EC" id="1.1.1.133" evidence="3 6"/>
<dbReference type="GO" id="GO:0005975">
    <property type="term" value="P:carbohydrate metabolic process"/>
    <property type="evidence" value="ECO:0007669"/>
    <property type="project" value="InterPro"/>
</dbReference>
<reference evidence="8 9" key="1">
    <citation type="journal article" date="2015" name="Proc. Natl. Acad. Sci. U.S.A.">
        <title>Expanded metabolic versatility of ubiquitous nitrite-oxidizing bacteria from the genus Nitrospira.</title>
        <authorList>
            <person name="Koch H."/>
            <person name="Lucker S."/>
            <person name="Albertsen M."/>
            <person name="Kitzinger K."/>
            <person name="Herbold C."/>
            <person name="Spieck E."/>
            <person name="Nielsen P.H."/>
            <person name="Wagner M."/>
            <person name="Daims H."/>
        </authorList>
    </citation>
    <scope>NUCLEOTIDE SEQUENCE [LARGE SCALE GENOMIC DNA]</scope>
    <source>
        <strain evidence="8 9">NSP M-1</strain>
    </source>
</reference>
<evidence type="ECO:0000313" key="8">
    <source>
        <dbReference type="EMBL" id="ALA59228.1"/>
    </source>
</evidence>
<dbReference type="SUPFAM" id="SSF51445">
    <property type="entry name" value="(Trans)glycosidases"/>
    <property type="match status" value="1"/>
</dbReference>
<comment type="function">
    <text evidence="6">Catalyzes the reduction of dTDP-6-deoxy-L-lyxo-4-hexulose to yield dTDP-L-rhamnose.</text>
</comment>
<gene>
    <name evidence="8" type="ORF">NITMOv2_2819</name>
</gene>
<dbReference type="Gene3D" id="3.90.25.10">
    <property type="entry name" value="UDP-galactose 4-epimerase, domain 1"/>
    <property type="match status" value="1"/>
</dbReference>
<dbReference type="EMBL" id="CP011801">
    <property type="protein sequence ID" value="ALA59228.1"/>
    <property type="molecule type" value="Genomic_DNA"/>
</dbReference>
<dbReference type="SUPFAM" id="SSF51735">
    <property type="entry name" value="NAD(P)-binding Rossmann-fold domains"/>
    <property type="match status" value="1"/>
</dbReference>
<accession>A0A0K2GE53</accession>
<protein>
    <recommendedName>
        <fullName evidence="4 6">dTDP-4-dehydrorhamnose reductase</fullName>
        <ecNumber evidence="3 6">1.1.1.133</ecNumber>
    </recommendedName>
</protein>
<name>A0A0K2GE53_NITMO</name>
<dbReference type="Gene3D" id="3.40.50.720">
    <property type="entry name" value="NAD(P)-binding Rossmann-like Domain"/>
    <property type="match status" value="1"/>
</dbReference>
<evidence type="ECO:0000256" key="5">
    <source>
        <dbReference type="ARBA" id="ARBA00048200"/>
    </source>
</evidence>
<evidence type="ECO:0000259" key="7">
    <source>
        <dbReference type="Pfam" id="PF04321"/>
    </source>
</evidence>
<sequence>MAMELWAGVECTVNRVGDRYFEQLTRNGHKSRIGDLDRFAALGITAIRYPVLWELTAPDGLSRASWDWADRRLDRLRELGIRPIVGLVHHGSGPRDTSLVDPDFPARLAEFAGTVARRYPWVSAYTPVNEPLTTARFSGLYGHWYPHGTDDRSFVQALAVQCRAVILAMRAIRAETPGAQLIQTEDAGRTYSTPLLAYQAELENHRRYLSLDLLTGVIGPAHPLAGYLARHGATDADLAWFAQAGCPPDVIGLNYYLTSDRLLDERMERYPGWSHGGNGRHRYADISAVHAWQGGITGFEAVLTDAWRRYGIPVAVTEAHLGCTREDQLRWLLEAWNDAASAARRGATVRAVTVWSLLGAFDWNSLVTVDAGFYEPGVFDVRGGEPRRTALAGMMEALSANGTFDHPLMAAPGWWRRPSRFHFPSVGGTDAGTNRAPHREAVSSSPAQNRPLLVVGANGTLGRALTRLCGERAIDCVGLSRRDLDIADAEDVRRLIEGLRPWAVINAAGYVRVDDAEADCDRCLRDNTIGAERLAAACEWAGIRYLTYSSDLVFNGARAEPYLESHPVGPLNMYGRSKAEAERLVSRAMPSALIIRTSAFFGPWDSYNFVANVLDELMEGRSVRAGAAVVSPTYVPDLVHASLDLVIDGEQGIWHVANQGAVSWCRLAQTTATMAGLDPSLVEECDASALGWAATRPRYSALGSERGLLLRAWEESLERYLHERRDEANGRSACASRERTSK</sequence>
<dbReference type="AlphaFoldDB" id="A0A0K2GE53"/>
<dbReference type="PATRIC" id="fig|42253.5.peg.2787"/>
<evidence type="ECO:0000256" key="2">
    <source>
        <dbReference type="ARBA" id="ARBA00010944"/>
    </source>
</evidence>
<dbReference type="OrthoDB" id="9803892at2"/>
<dbReference type="PANTHER" id="PTHR10491:SF4">
    <property type="entry name" value="METHIONINE ADENOSYLTRANSFERASE 2 SUBUNIT BETA"/>
    <property type="match status" value="1"/>
</dbReference>
<feature type="domain" description="RmlD-like substrate binding" evidence="7">
    <location>
        <begin position="452"/>
        <end position="723"/>
    </location>
</feature>
<keyword evidence="9" id="KW-1185">Reference proteome</keyword>
<organism evidence="8 9">
    <name type="scientific">Nitrospira moscoviensis</name>
    <dbReference type="NCBI Taxonomy" id="42253"/>
    <lineage>
        <taxon>Bacteria</taxon>
        <taxon>Pseudomonadati</taxon>
        <taxon>Nitrospirota</taxon>
        <taxon>Nitrospiria</taxon>
        <taxon>Nitrospirales</taxon>
        <taxon>Nitrospiraceae</taxon>
        <taxon>Nitrospira</taxon>
    </lineage>
</organism>
<dbReference type="RefSeq" id="WP_053380287.1">
    <property type="nucleotide sequence ID" value="NZ_CP011801.1"/>
</dbReference>
<comment type="similarity">
    <text evidence="2 6">Belongs to the dTDP-4-dehydrorhamnose reductase family.</text>
</comment>
<dbReference type="KEGG" id="nmv:NITMOv2_2819"/>
<comment type="catalytic activity">
    <reaction evidence="5">
        <text>dTDP-beta-L-rhamnose + NADP(+) = dTDP-4-dehydro-beta-L-rhamnose + NADPH + H(+)</text>
        <dbReference type="Rhea" id="RHEA:21796"/>
        <dbReference type="ChEBI" id="CHEBI:15378"/>
        <dbReference type="ChEBI" id="CHEBI:57510"/>
        <dbReference type="ChEBI" id="CHEBI:57783"/>
        <dbReference type="ChEBI" id="CHEBI:58349"/>
        <dbReference type="ChEBI" id="CHEBI:62830"/>
        <dbReference type="EC" id="1.1.1.133"/>
    </reaction>
</comment>
<comment type="pathway">
    <text evidence="1 6">Carbohydrate biosynthesis; dTDP-L-rhamnose biosynthesis.</text>
</comment>
<dbReference type="InterPro" id="IPR036291">
    <property type="entry name" value="NAD(P)-bd_dom_sf"/>
</dbReference>
<dbReference type="UniPathway" id="UPA00124"/>
<dbReference type="CDD" id="cd05254">
    <property type="entry name" value="dTDP_HR_like_SDR_e"/>
    <property type="match status" value="1"/>
</dbReference>
<dbReference type="STRING" id="42253.NITMOv2_2819"/>